<keyword evidence="1" id="KW-0812">Transmembrane</keyword>
<keyword evidence="3" id="KW-1185">Reference proteome</keyword>
<evidence type="ECO:0000313" key="2">
    <source>
        <dbReference type="EMBL" id="MEY8444059.1"/>
    </source>
</evidence>
<reference evidence="2 3" key="1">
    <citation type="submission" date="2024-03" db="EMBL/GenBank/DDBJ databases">
        <title>Mouse gut bacterial collection (mGBC) of GemPharmatech.</title>
        <authorList>
            <person name="He Y."/>
            <person name="Dong L."/>
            <person name="Wu D."/>
            <person name="Gao X."/>
            <person name="Lin Z."/>
        </authorList>
    </citation>
    <scope>NUCLEOTIDE SEQUENCE [LARGE SCALE GENOMIC DNA]</scope>
    <source>
        <strain evidence="2 3">61-15</strain>
    </source>
</reference>
<keyword evidence="1" id="KW-1133">Transmembrane helix</keyword>
<sequence length="75" mass="8855">MKKYIKNKYNWFLVSGPLIAYGGMKLTSLKIIQPWLLNFVVGWVIVFIGVHLSWMSWLSIAQEIKENEYDYNVID</sequence>
<name>A0ABV4D4X7_9LACT</name>
<protein>
    <submittedName>
        <fullName evidence="2">Uncharacterized protein</fullName>
    </submittedName>
</protein>
<keyword evidence="1" id="KW-0472">Membrane</keyword>
<comment type="caution">
    <text evidence="2">The sequence shown here is derived from an EMBL/GenBank/DDBJ whole genome shotgun (WGS) entry which is preliminary data.</text>
</comment>
<dbReference type="RefSeq" id="WP_369948567.1">
    <property type="nucleotide sequence ID" value="NZ_JBCLSH010000027.1"/>
</dbReference>
<evidence type="ECO:0000313" key="3">
    <source>
        <dbReference type="Proteomes" id="UP001565283"/>
    </source>
</evidence>
<feature type="transmembrane region" description="Helical" evidence="1">
    <location>
        <begin position="35"/>
        <end position="55"/>
    </location>
</feature>
<organism evidence="2 3">
    <name type="scientific">Lactococcus ileimucosae</name>
    <dbReference type="NCBI Taxonomy" id="2941329"/>
    <lineage>
        <taxon>Bacteria</taxon>
        <taxon>Bacillati</taxon>
        <taxon>Bacillota</taxon>
        <taxon>Bacilli</taxon>
        <taxon>Lactobacillales</taxon>
        <taxon>Streptococcaceae</taxon>
        <taxon>Lactococcus</taxon>
    </lineage>
</organism>
<gene>
    <name evidence="2" type="ORF">AALA52_07385</name>
</gene>
<feature type="transmembrane region" description="Helical" evidence="1">
    <location>
        <begin position="9"/>
        <end position="29"/>
    </location>
</feature>
<dbReference type="Proteomes" id="UP001565283">
    <property type="component" value="Unassembled WGS sequence"/>
</dbReference>
<proteinExistence type="predicted"/>
<accession>A0ABV4D4X7</accession>
<evidence type="ECO:0000256" key="1">
    <source>
        <dbReference type="SAM" id="Phobius"/>
    </source>
</evidence>
<dbReference type="EMBL" id="JBCLSH010000027">
    <property type="protein sequence ID" value="MEY8444059.1"/>
    <property type="molecule type" value="Genomic_DNA"/>
</dbReference>